<dbReference type="VEuPathDB" id="TrichDB:TVAGG3_0082800"/>
<dbReference type="PROSITE" id="PS50053">
    <property type="entry name" value="UBIQUITIN_2"/>
    <property type="match status" value="3"/>
</dbReference>
<dbReference type="eggNOG" id="KOG0001">
    <property type="taxonomic scope" value="Eukaryota"/>
</dbReference>
<reference evidence="2" key="2">
    <citation type="journal article" date="2007" name="Science">
        <title>Draft genome sequence of the sexually transmitted pathogen Trichomonas vaginalis.</title>
        <authorList>
            <person name="Carlton J.M."/>
            <person name="Hirt R.P."/>
            <person name="Silva J.C."/>
            <person name="Delcher A.L."/>
            <person name="Schatz M."/>
            <person name="Zhao Q."/>
            <person name="Wortman J.R."/>
            <person name="Bidwell S.L."/>
            <person name="Alsmark U.C.M."/>
            <person name="Besteiro S."/>
            <person name="Sicheritz-Ponten T."/>
            <person name="Noel C.J."/>
            <person name="Dacks J.B."/>
            <person name="Foster P.G."/>
            <person name="Simillion C."/>
            <person name="Van de Peer Y."/>
            <person name="Miranda-Saavedra D."/>
            <person name="Barton G.J."/>
            <person name="Westrop G.D."/>
            <person name="Mueller S."/>
            <person name="Dessi D."/>
            <person name="Fiori P.L."/>
            <person name="Ren Q."/>
            <person name="Paulsen I."/>
            <person name="Zhang H."/>
            <person name="Bastida-Corcuera F.D."/>
            <person name="Simoes-Barbosa A."/>
            <person name="Brown M.T."/>
            <person name="Hayes R.D."/>
            <person name="Mukherjee M."/>
            <person name="Okumura C.Y."/>
            <person name="Schneider R."/>
            <person name="Smith A.J."/>
            <person name="Vanacova S."/>
            <person name="Villalvazo M."/>
            <person name="Haas B.J."/>
            <person name="Pertea M."/>
            <person name="Feldblyum T.V."/>
            <person name="Utterback T.R."/>
            <person name="Shu C.L."/>
            <person name="Osoegawa K."/>
            <person name="de Jong P.J."/>
            <person name="Hrdy I."/>
            <person name="Horvathova L."/>
            <person name="Zubacova Z."/>
            <person name="Dolezal P."/>
            <person name="Malik S.B."/>
            <person name="Logsdon J.M. Jr."/>
            <person name="Henze K."/>
            <person name="Gupta A."/>
            <person name="Wang C.C."/>
            <person name="Dunne R.L."/>
            <person name="Upcroft J.A."/>
            <person name="Upcroft P."/>
            <person name="White O."/>
            <person name="Salzberg S.L."/>
            <person name="Tang P."/>
            <person name="Chiu C.-H."/>
            <person name="Lee Y.-S."/>
            <person name="Embley T.M."/>
            <person name="Coombs G.H."/>
            <person name="Mottram J.C."/>
            <person name="Tachezy J."/>
            <person name="Fraser-Liggett C.M."/>
            <person name="Johnson P.J."/>
        </authorList>
    </citation>
    <scope>NUCLEOTIDE SEQUENCE [LARGE SCALE GENOMIC DNA]</scope>
    <source>
        <strain evidence="2">G3</strain>
    </source>
</reference>
<evidence type="ECO:0000313" key="3">
    <source>
        <dbReference type="Proteomes" id="UP000001542"/>
    </source>
</evidence>
<reference evidence="2" key="1">
    <citation type="submission" date="2006-10" db="EMBL/GenBank/DDBJ databases">
        <authorList>
            <person name="Amadeo P."/>
            <person name="Zhao Q."/>
            <person name="Wortman J."/>
            <person name="Fraser-Liggett C."/>
            <person name="Carlton J."/>
        </authorList>
    </citation>
    <scope>NUCLEOTIDE SEQUENCE</scope>
    <source>
        <strain evidence="2">G3</strain>
    </source>
</reference>
<dbReference type="Pfam" id="PF00240">
    <property type="entry name" value="ubiquitin"/>
    <property type="match status" value="3"/>
</dbReference>
<organism evidence="2 3">
    <name type="scientific">Trichomonas vaginalis (strain ATCC PRA-98 / G3)</name>
    <dbReference type="NCBI Taxonomy" id="412133"/>
    <lineage>
        <taxon>Eukaryota</taxon>
        <taxon>Metamonada</taxon>
        <taxon>Parabasalia</taxon>
        <taxon>Trichomonadida</taxon>
        <taxon>Trichomonadidae</taxon>
        <taxon>Trichomonas</taxon>
    </lineage>
</organism>
<dbReference type="PANTHER" id="PTHR10666">
    <property type="entry name" value="UBIQUITIN"/>
    <property type="match status" value="1"/>
</dbReference>
<dbReference type="VEuPathDB" id="TrichDB:TVAG_010170"/>
<dbReference type="AlphaFoldDB" id="A2FA32"/>
<protein>
    <submittedName>
        <fullName evidence="2">Ubiquitin family protein</fullName>
    </submittedName>
</protein>
<dbReference type="CDD" id="cd17039">
    <property type="entry name" value="Ubl_ubiquitin_like"/>
    <property type="match status" value="2"/>
</dbReference>
<feature type="domain" description="Ubiquitin-like" evidence="1">
    <location>
        <begin position="298"/>
        <end position="355"/>
    </location>
</feature>
<dbReference type="Gene3D" id="3.10.20.90">
    <property type="entry name" value="Phosphatidylinositol 3-kinase Catalytic Subunit, Chain A, domain 1"/>
    <property type="match status" value="3"/>
</dbReference>
<dbReference type="EMBL" id="DS113683">
    <property type="protein sequence ID" value="EAX98240.1"/>
    <property type="molecule type" value="Genomic_DNA"/>
</dbReference>
<name>A2FA32_TRIV3</name>
<dbReference type="Proteomes" id="UP000001542">
    <property type="component" value="Unassembled WGS sequence"/>
</dbReference>
<proteinExistence type="predicted"/>
<dbReference type="GO" id="GO:0031386">
    <property type="term" value="F:protein tag activity"/>
    <property type="evidence" value="ECO:0000318"/>
    <property type="project" value="GO_Central"/>
</dbReference>
<dbReference type="SMART" id="SM00213">
    <property type="entry name" value="UBQ"/>
    <property type="match status" value="3"/>
</dbReference>
<feature type="domain" description="Ubiquitin-like" evidence="1">
    <location>
        <begin position="121"/>
        <end position="180"/>
    </location>
</feature>
<dbReference type="SMR" id="A2FA32"/>
<dbReference type="SUPFAM" id="SSF54236">
    <property type="entry name" value="Ubiquitin-like"/>
    <property type="match status" value="3"/>
</dbReference>
<keyword evidence="3" id="KW-1185">Reference proteome</keyword>
<dbReference type="InParanoid" id="A2FA32"/>
<sequence>MEPDWKLIGENITNYIDNETFLSARKPPDICNILDNAKLSPHEFITLFTNLSKYHGKSDMLVMLGHARKSELATQAEVDKISSTISSILGINILDKVFSFTQNKTRQQNSNSQIQDEDKFINIYVNSFIGVYCPFENINLNTTIKDFKLKLQKESGIPANKQLLYLGNFLLPNSGTLEKYLSPIKKDNVGARLCLHDGIAISFNKIQVPIDIDDFNITVEKLKEKFYSKTGWPIKYQTMTYNGIIMDDNRTLNYYKIQRGSVNEVRIQYDISDLKGGQCIYIRLITVKTLVLYADIWNSTVFDLKLLICDSEGIFPRDQDLYYGGERHLEDNFKLIDYDIQRDSTIYLSRVMRGGKPVIYLYPKEEIDAKVSIKINNGEFSFVYPSFDEENTWNVKALPSGEIIHRGKKLRYLFWETLFYPILNMDKGFIIKGEESVSFFEDKLNSMNLNDTEICDFITYWCPKLCGYKYIKVCFQFENFDEMCPMNVEPKPDNINRVFFAALPLENTCDIEPQELPAFKRDGFTVIEWGGTIVTSEKY</sequence>
<dbReference type="GO" id="GO:0005737">
    <property type="term" value="C:cytoplasm"/>
    <property type="evidence" value="ECO:0000318"/>
    <property type="project" value="GO_Central"/>
</dbReference>
<dbReference type="InterPro" id="IPR029071">
    <property type="entry name" value="Ubiquitin-like_domsf"/>
</dbReference>
<dbReference type="STRING" id="5722.A2FA32"/>
<dbReference type="GO" id="GO:0005634">
    <property type="term" value="C:nucleus"/>
    <property type="evidence" value="ECO:0000318"/>
    <property type="project" value="GO_Central"/>
</dbReference>
<accession>A2FA32</accession>
<gene>
    <name evidence="2" type="ORF">TVAG_010170</name>
</gene>
<dbReference type="GO" id="GO:0019941">
    <property type="term" value="P:modification-dependent protein catabolic process"/>
    <property type="evidence" value="ECO:0000318"/>
    <property type="project" value="GO_Central"/>
</dbReference>
<dbReference type="InterPro" id="IPR000626">
    <property type="entry name" value="Ubiquitin-like_dom"/>
</dbReference>
<feature type="domain" description="Ubiquitin-like" evidence="1">
    <location>
        <begin position="218"/>
        <end position="261"/>
    </location>
</feature>
<evidence type="ECO:0000259" key="1">
    <source>
        <dbReference type="PROSITE" id="PS50053"/>
    </source>
</evidence>
<dbReference type="RefSeq" id="XP_001311170.1">
    <property type="nucleotide sequence ID" value="XM_001311169.1"/>
</dbReference>
<dbReference type="GO" id="GO:0016567">
    <property type="term" value="P:protein ubiquitination"/>
    <property type="evidence" value="ECO:0000318"/>
    <property type="project" value="GO_Central"/>
</dbReference>
<dbReference type="OrthoDB" id="428577at2759"/>
<dbReference type="GO" id="GO:0031625">
    <property type="term" value="F:ubiquitin protein ligase binding"/>
    <property type="evidence" value="ECO:0000318"/>
    <property type="project" value="GO_Central"/>
</dbReference>
<dbReference type="KEGG" id="tva:4756035"/>
<dbReference type="InterPro" id="IPR050158">
    <property type="entry name" value="Ubiquitin_ubiquitin-like"/>
</dbReference>
<evidence type="ECO:0000313" key="2">
    <source>
        <dbReference type="EMBL" id="EAX98240.1"/>
    </source>
</evidence>